<dbReference type="Proteomes" id="UP001374952">
    <property type="component" value="Unassembled WGS sequence"/>
</dbReference>
<proteinExistence type="predicted"/>
<evidence type="ECO:0000313" key="2">
    <source>
        <dbReference type="Proteomes" id="UP001374952"/>
    </source>
</evidence>
<organism evidence="1 2">
    <name type="scientific">Pseudoalteromonas undina</name>
    <dbReference type="NCBI Taxonomy" id="43660"/>
    <lineage>
        <taxon>Bacteria</taxon>
        <taxon>Pseudomonadati</taxon>
        <taxon>Pseudomonadota</taxon>
        <taxon>Gammaproteobacteria</taxon>
        <taxon>Alteromonadales</taxon>
        <taxon>Pseudoalteromonadaceae</taxon>
        <taxon>Pseudoalteromonas</taxon>
    </lineage>
</organism>
<accession>A0ACC6R2D4</accession>
<comment type="caution">
    <text evidence="1">The sequence shown here is derived from an EMBL/GenBank/DDBJ whole genome shotgun (WGS) entry which is preliminary data.</text>
</comment>
<evidence type="ECO:0000313" key="1">
    <source>
        <dbReference type="EMBL" id="MEL0603984.1"/>
    </source>
</evidence>
<sequence>MQVHDIRMFVPCKNYQQSCDFYQALGFNVEQASADLSIATSGECSFFYTNRVKLLGIYSGS</sequence>
<dbReference type="EMBL" id="JBAKAX010000005">
    <property type="protein sequence ID" value="MEL0603984.1"/>
    <property type="molecule type" value="Genomic_DNA"/>
</dbReference>
<name>A0ACC6R2D4_9GAMM</name>
<keyword evidence="2" id="KW-1185">Reference proteome</keyword>
<protein>
    <submittedName>
        <fullName evidence="1">Uncharacterized protein</fullName>
    </submittedName>
</protein>
<gene>
    <name evidence="1" type="ORF">V6250_07380</name>
</gene>
<reference evidence="1" key="1">
    <citation type="submission" date="2024-02" db="EMBL/GenBank/DDBJ databases">
        <title>Bacteria isolated from the canopy kelp, Nereocystis luetkeana.</title>
        <authorList>
            <person name="Pfister C.A."/>
            <person name="Younker I.T."/>
            <person name="Light S.H."/>
        </authorList>
    </citation>
    <scope>NUCLEOTIDE SEQUENCE</scope>
    <source>
        <strain evidence="1">TN.2.01</strain>
    </source>
</reference>